<comment type="domain">
    <text evidence="6">Contains large globular domains required for ATP hydrolysis at each terminus and a third globular domain forming a flexible hinge near the middle of the molecule. These domains are separated by coiled-coil structures.</text>
</comment>
<comment type="function">
    <text evidence="6">Required for chromosome condensation and partitioning.</text>
</comment>
<dbReference type="PIRSF" id="PIRSF005719">
    <property type="entry name" value="SMC"/>
    <property type="match status" value="1"/>
</dbReference>
<dbReference type="CDD" id="cd03278">
    <property type="entry name" value="ABC_SMC_barmotin"/>
    <property type="match status" value="1"/>
</dbReference>
<dbReference type="InterPro" id="IPR027417">
    <property type="entry name" value="P-loop_NTPase"/>
</dbReference>
<comment type="subunit">
    <text evidence="6">Homodimer.</text>
</comment>
<keyword evidence="1 6" id="KW-0963">Cytoplasm</keyword>
<feature type="coiled-coil region" evidence="6">
    <location>
        <begin position="456"/>
        <end position="511"/>
    </location>
</feature>
<dbReference type="InterPro" id="IPR003395">
    <property type="entry name" value="RecF/RecN/SMC_N"/>
</dbReference>
<dbReference type="Pfam" id="PF02463">
    <property type="entry name" value="SMC_N"/>
    <property type="match status" value="1"/>
</dbReference>
<feature type="coiled-coil region" evidence="6">
    <location>
        <begin position="256"/>
        <end position="423"/>
    </location>
</feature>
<feature type="domain" description="SMC hinge" evidence="8">
    <location>
        <begin position="542"/>
        <end position="640"/>
    </location>
</feature>
<keyword evidence="10" id="KW-1185">Reference proteome</keyword>
<feature type="coiled-coil region" evidence="6">
    <location>
        <begin position="1009"/>
        <end position="1036"/>
    </location>
</feature>
<dbReference type="InterPro" id="IPR024704">
    <property type="entry name" value="SMC"/>
</dbReference>
<accession>A0ABX1NQG5</accession>
<feature type="domain" description="RecF/RecN/SMC N-terminal" evidence="7">
    <location>
        <begin position="22"/>
        <end position="1175"/>
    </location>
</feature>
<comment type="subcellular location">
    <subcellularLocation>
        <location evidence="6">Cytoplasm</location>
    </subcellularLocation>
</comment>
<evidence type="ECO:0000256" key="3">
    <source>
        <dbReference type="ARBA" id="ARBA00022840"/>
    </source>
</evidence>
<keyword evidence="2 6" id="KW-0547">Nucleotide-binding</keyword>
<evidence type="ECO:0000259" key="7">
    <source>
        <dbReference type="Pfam" id="PF02463"/>
    </source>
</evidence>
<evidence type="ECO:0000256" key="5">
    <source>
        <dbReference type="ARBA" id="ARBA00023125"/>
    </source>
</evidence>
<dbReference type="SUPFAM" id="SSF52540">
    <property type="entry name" value="P-loop containing nucleoside triphosphate hydrolases"/>
    <property type="match status" value="1"/>
</dbReference>
<name>A0ABX1NQG5_9RHOO</name>
<evidence type="ECO:0000256" key="1">
    <source>
        <dbReference type="ARBA" id="ARBA00022490"/>
    </source>
</evidence>
<keyword evidence="5 6" id="KW-0238">DNA-binding</keyword>
<feature type="binding site" evidence="6">
    <location>
        <begin position="51"/>
        <end position="58"/>
    </location>
    <ligand>
        <name>ATP</name>
        <dbReference type="ChEBI" id="CHEBI:30616"/>
    </ligand>
</feature>
<dbReference type="HAMAP" id="MF_01894">
    <property type="entry name" value="Smc_prok"/>
    <property type="match status" value="1"/>
</dbReference>
<protein>
    <recommendedName>
        <fullName evidence="6">Chromosome partition protein Smc</fullName>
    </recommendedName>
</protein>
<dbReference type="Proteomes" id="UP000633943">
    <property type="component" value="Unassembled WGS sequence"/>
</dbReference>
<evidence type="ECO:0000313" key="9">
    <source>
        <dbReference type="EMBL" id="NMG14127.1"/>
    </source>
</evidence>
<dbReference type="InterPro" id="IPR011890">
    <property type="entry name" value="SMC_prok"/>
</dbReference>
<reference evidence="9 10" key="1">
    <citation type="submission" date="2019-12" db="EMBL/GenBank/DDBJ databases">
        <title>Comparative genomics gives insights into the taxonomy of the Azoarcus-Aromatoleum group and reveals separate origins of nif in the plant-associated Azoarcus and non-plant-associated Aromatoleum sub-groups.</title>
        <authorList>
            <person name="Lafos M."/>
            <person name="Maluk M."/>
            <person name="Batista M."/>
            <person name="Junghare M."/>
            <person name="Carmona M."/>
            <person name="Faoro H."/>
            <person name="Cruz L.M."/>
            <person name="Battistoni F."/>
            <person name="De Souza E."/>
            <person name="Pedrosa F."/>
            <person name="Chen W.-M."/>
            <person name="Poole P.S."/>
            <person name="Dixon R.A."/>
            <person name="James E.K."/>
        </authorList>
    </citation>
    <scope>NUCLEOTIDE SEQUENCE [LARGE SCALE GENOMIC DNA]</scope>
    <source>
        <strain evidence="9 10">PbN1</strain>
    </source>
</reference>
<dbReference type="PANTHER" id="PTHR43977">
    <property type="entry name" value="STRUCTURAL MAINTENANCE OF CHROMOSOMES PROTEIN 3"/>
    <property type="match status" value="1"/>
</dbReference>
<evidence type="ECO:0000313" key="10">
    <source>
        <dbReference type="Proteomes" id="UP000633943"/>
    </source>
</evidence>
<feature type="coiled-coil region" evidence="6">
    <location>
        <begin position="701"/>
        <end position="809"/>
    </location>
</feature>
<sequence length="1194" mass="132278">MLSWRAFDSPEPTVHPRSDVRLSKLKLAGFKTFVDPTTVLTPGNLVGVVGPNGCGKSNIIDAVRWVLGETRASALRGESMQDVIFNGSTTRKPVSRASVELVFDNAEGRAAGQWSRYAEISVKRVLDRSGESTYYLNNVHVRRKDVIDLFLGTGLGPRAYAIIEQGMISRIIEARPEEIRGFLEEAAGVTKYRERRRETEGRLSDARDNLARLDDIRMELGERISHLDTQAAIAARFRALSAAHTERQQLLWLLKRNDARAEQARLQSELNQLSAKMEADSARLQELESAVDSGRTAHFSASEAMHAAQSDLFAISAEVSRLEAELRHLEDARKRLEARLAQLATDEAHWCARSEALGSDRERWSALLDNAGLRAEQAEARHAEVAERLPEAESARQAADATVAAARRELGQTEQQLRVGEANRANALRALDALAQRRARLLGDSGAIEGPDEAALAQQEARLDTLRDEHDARQQELAQTQARLPQAQAALKAALDDERQVQRRLTELRARRDALVQLQAKVQSQGQLGDWLKRHRLAELAPLWRELRVDAGWETAVEAVLRERLAALTGSVDAAARAMFDEAPPAAFAVAFAGDGAKLPPVEPPSGATALIDRVHMPEAALHAALADWLHGCFAVDALEPWLGRRAELAPGTCIVGPRGQILTRHALVHYAPDSRTHGVMERQREIDTLADRQRELEAGAQQAHDVLLEAEAIAADLQERGNALRRELQSMQQQIHAEQVALLKLTQARQRADERRAQLTRDLDDLVHLEAAERQQLARAETEQARSAELAELQRERLDAAMEVLAERDNLLRETRALDQATARDLQEARFSERECAGKLDDIARNAELATEQLDRIAAELDARRRELNATDCSRSHEALQEALTLRHSRETALAARRDALEQTASLLKQTEELRLRTEQEAAPARSRIAELRLGVQAAELAAAQFDERLAEAQADEAALQPLLTGDLRETALVREVARLAREIAELGQVNLAALDELRSAQERKGYLDAQNEDLSQAIATLEDAIRRIDRETREQLQDTYNTVTQHFGTLFPQLFGGGQARLVLTGDEILDAGIQIVAQPPGKKNTSIHLLSGGEKALTAIALVFSMFQLNPAPFCMLDEVDAPLDDTNTERYCQMVKRMSSQTQFVFISHSKITMEIAQQLVGVTMQEQGVSRVVEVDIEEALRLAEPAAA</sequence>
<comment type="caution">
    <text evidence="9">The sequence shown here is derived from an EMBL/GenBank/DDBJ whole genome shotgun (WGS) entry which is preliminary data.</text>
</comment>
<keyword evidence="4 6" id="KW-0175">Coiled coil</keyword>
<organism evidence="9 10">
    <name type="scientific">Aromatoleum bremense</name>
    <dbReference type="NCBI Taxonomy" id="76115"/>
    <lineage>
        <taxon>Bacteria</taxon>
        <taxon>Pseudomonadati</taxon>
        <taxon>Pseudomonadota</taxon>
        <taxon>Betaproteobacteria</taxon>
        <taxon>Rhodocyclales</taxon>
        <taxon>Rhodocyclaceae</taxon>
        <taxon>Aromatoleum</taxon>
    </lineage>
</organism>
<dbReference type="RefSeq" id="WP_169200974.1">
    <property type="nucleotide sequence ID" value="NZ_CP059467.1"/>
</dbReference>
<dbReference type="EMBL" id="WTVP01000002">
    <property type="protein sequence ID" value="NMG14127.1"/>
    <property type="molecule type" value="Genomic_DNA"/>
</dbReference>
<feature type="coiled-coil region" evidence="6">
    <location>
        <begin position="841"/>
        <end position="868"/>
    </location>
</feature>
<comment type="similarity">
    <text evidence="6">Belongs to the SMC family.</text>
</comment>
<dbReference type="InterPro" id="IPR010935">
    <property type="entry name" value="SMC_hinge"/>
</dbReference>
<evidence type="ECO:0000256" key="4">
    <source>
        <dbReference type="ARBA" id="ARBA00023054"/>
    </source>
</evidence>
<evidence type="ECO:0000256" key="6">
    <source>
        <dbReference type="HAMAP-Rule" id="MF_01894"/>
    </source>
</evidence>
<evidence type="ECO:0000256" key="2">
    <source>
        <dbReference type="ARBA" id="ARBA00022741"/>
    </source>
</evidence>
<feature type="coiled-coil region" evidence="6">
    <location>
        <begin position="189"/>
        <end position="216"/>
    </location>
</feature>
<evidence type="ECO:0000259" key="8">
    <source>
        <dbReference type="Pfam" id="PF06470"/>
    </source>
</evidence>
<keyword evidence="3 6" id="KW-0067">ATP-binding</keyword>
<proteinExistence type="inferred from homology"/>
<dbReference type="Gene3D" id="3.40.50.300">
    <property type="entry name" value="P-loop containing nucleotide triphosphate hydrolases"/>
    <property type="match status" value="2"/>
</dbReference>
<dbReference type="Pfam" id="PF06470">
    <property type="entry name" value="SMC_hinge"/>
    <property type="match status" value="1"/>
</dbReference>
<gene>
    <name evidence="6 9" type="primary">smc</name>
    <name evidence="9" type="ORF">GPA24_00940</name>
</gene>
<dbReference type="NCBIfam" id="TIGR02168">
    <property type="entry name" value="SMC_prok_B"/>
    <property type="match status" value="1"/>
</dbReference>
<feature type="coiled-coil region" evidence="6">
    <location>
        <begin position="902"/>
        <end position="957"/>
    </location>
</feature>